<accession>A0AAE0MXD2</accession>
<evidence type="ECO:0008006" key="4">
    <source>
        <dbReference type="Google" id="ProtNLM"/>
    </source>
</evidence>
<proteinExistence type="predicted"/>
<keyword evidence="1" id="KW-0732">Signal</keyword>
<evidence type="ECO:0000256" key="1">
    <source>
        <dbReference type="SAM" id="SignalP"/>
    </source>
</evidence>
<protein>
    <recommendedName>
        <fullName evidence="4">Secreted protein</fullName>
    </recommendedName>
</protein>
<dbReference type="Proteomes" id="UP001287356">
    <property type="component" value="Unassembled WGS sequence"/>
</dbReference>
<reference evidence="2" key="2">
    <citation type="submission" date="2023-06" db="EMBL/GenBank/DDBJ databases">
        <authorList>
            <consortium name="Lawrence Berkeley National Laboratory"/>
            <person name="Haridas S."/>
            <person name="Hensen N."/>
            <person name="Bonometti L."/>
            <person name="Westerberg I."/>
            <person name="Brannstrom I.O."/>
            <person name="Guillou S."/>
            <person name="Cros-Aarteil S."/>
            <person name="Calhoun S."/>
            <person name="Kuo A."/>
            <person name="Mondo S."/>
            <person name="Pangilinan J."/>
            <person name="Riley R."/>
            <person name="Labutti K."/>
            <person name="Andreopoulos B."/>
            <person name="Lipzen A."/>
            <person name="Chen C."/>
            <person name="Yanf M."/>
            <person name="Daum C."/>
            <person name="Ng V."/>
            <person name="Clum A."/>
            <person name="Steindorff A."/>
            <person name="Ohm R."/>
            <person name="Martin F."/>
            <person name="Silar P."/>
            <person name="Natvig D."/>
            <person name="Lalanne C."/>
            <person name="Gautier V."/>
            <person name="Ament-Velasquez S.L."/>
            <person name="Kruys A."/>
            <person name="Hutchinson M.I."/>
            <person name="Powell A.J."/>
            <person name="Barry K."/>
            <person name="Miller A.N."/>
            <person name="Grigoriev I.V."/>
            <person name="Debuchy R."/>
            <person name="Gladieux P."/>
            <person name="Thoren M.H."/>
            <person name="Johannesson H."/>
        </authorList>
    </citation>
    <scope>NUCLEOTIDE SEQUENCE</scope>
    <source>
        <strain evidence="2">CBS 958.72</strain>
    </source>
</reference>
<dbReference type="AlphaFoldDB" id="A0AAE0MXD2"/>
<reference evidence="2" key="1">
    <citation type="journal article" date="2023" name="Mol. Phylogenet. Evol.">
        <title>Genome-scale phylogeny and comparative genomics of the fungal order Sordariales.</title>
        <authorList>
            <person name="Hensen N."/>
            <person name="Bonometti L."/>
            <person name="Westerberg I."/>
            <person name="Brannstrom I.O."/>
            <person name="Guillou S."/>
            <person name="Cros-Aarteil S."/>
            <person name="Calhoun S."/>
            <person name="Haridas S."/>
            <person name="Kuo A."/>
            <person name="Mondo S."/>
            <person name="Pangilinan J."/>
            <person name="Riley R."/>
            <person name="LaButti K."/>
            <person name="Andreopoulos B."/>
            <person name="Lipzen A."/>
            <person name="Chen C."/>
            <person name="Yan M."/>
            <person name="Daum C."/>
            <person name="Ng V."/>
            <person name="Clum A."/>
            <person name="Steindorff A."/>
            <person name="Ohm R.A."/>
            <person name="Martin F."/>
            <person name="Silar P."/>
            <person name="Natvig D.O."/>
            <person name="Lalanne C."/>
            <person name="Gautier V."/>
            <person name="Ament-Velasquez S.L."/>
            <person name="Kruys A."/>
            <person name="Hutchinson M.I."/>
            <person name="Powell A.J."/>
            <person name="Barry K."/>
            <person name="Miller A.N."/>
            <person name="Grigoriev I.V."/>
            <person name="Debuchy R."/>
            <person name="Gladieux P."/>
            <person name="Hiltunen Thoren M."/>
            <person name="Johannesson H."/>
        </authorList>
    </citation>
    <scope>NUCLEOTIDE SEQUENCE</scope>
    <source>
        <strain evidence="2">CBS 958.72</strain>
    </source>
</reference>
<comment type="caution">
    <text evidence="2">The sequence shown here is derived from an EMBL/GenBank/DDBJ whole genome shotgun (WGS) entry which is preliminary data.</text>
</comment>
<dbReference type="EMBL" id="JAULSN010000016">
    <property type="protein sequence ID" value="KAK3358422.1"/>
    <property type="molecule type" value="Genomic_DNA"/>
</dbReference>
<evidence type="ECO:0000313" key="2">
    <source>
        <dbReference type="EMBL" id="KAK3358422.1"/>
    </source>
</evidence>
<gene>
    <name evidence="2" type="ORF">B0T24DRAFT_685499</name>
</gene>
<evidence type="ECO:0000313" key="3">
    <source>
        <dbReference type="Proteomes" id="UP001287356"/>
    </source>
</evidence>
<feature type="signal peptide" evidence="1">
    <location>
        <begin position="1"/>
        <end position="26"/>
    </location>
</feature>
<feature type="chain" id="PRO_5042031804" description="Secreted protein" evidence="1">
    <location>
        <begin position="27"/>
        <end position="110"/>
    </location>
</feature>
<keyword evidence="3" id="KW-1185">Reference proteome</keyword>
<name>A0AAE0MXD2_9PEZI</name>
<sequence>MSLASYVKTILAAMLLAPLASGLAAAVSNVTSNGTPALEPWQMAQLETSLSTHVVLAKTQFDHTAFPPSATNCTVRWLRAADEEPWGWAIMCADTAKPSSNYTILLLPGV</sequence>
<organism evidence="2 3">
    <name type="scientific">Lasiosphaeria ovina</name>
    <dbReference type="NCBI Taxonomy" id="92902"/>
    <lineage>
        <taxon>Eukaryota</taxon>
        <taxon>Fungi</taxon>
        <taxon>Dikarya</taxon>
        <taxon>Ascomycota</taxon>
        <taxon>Pezizomycotina</taxon>
        <taxon>Sordariomycetes</taxon>
        <taxon>Sordariomycetidae</taxon>
        <taxon>Sordariales</taxon>
        <taxon>Lasiosphaeriaceae</taxon>
        <taxon>Lasiosphaeria</taxon>
    </lineage>
</organism>